<evidence type="ECO:0000313" key="3">
    <source>
        <dbReference type="Proteomes" id="UP001432000"/>
    </source>
</evidence>
<name>A0ABZ2PVE7_9NOCA</name>
<sequence length="95" mass="9901">MTEAKRHDLIVDTAVVIAAVSIGIVVAGLLPQAGEAPEPNLPLPNAQIVSEPVEYPVDIPGCTSVRPPPVENEITRFSTATMGGGTPNYGINQVK</sequence>
<keyword evidence="1" id="KW-0472">Membrane</keyword>
<keyword evidence="3" id="KW-1185">Reference proteome</keyword>
<accession>A0ABZ2PVE7</accession>
<reference evidence="2 3" key="1">
    <citation type="submission" date="2024-03" db="EMBL/GenBank/DDBJ databases">
        <title>Natural products discovery in diverse microorganisms through a two-stage MS feature dereplication strategy.</title>
        <authorList>
            <person name="Zhang R."/>
        </authorList>
    </citation>
    <scope>NUCLEOTIDE SEQUENCE [LARGE SCALE GENOMIC DNA]</scope>
    <source>
        <strain evidence="2 3">18930</strain>
    </source>
</reference>
<feature type="transmembrane region" description="Helical" evidence="1">
    <location>
        <begin position="9"/>
        <end position="30"/>
    </location>
</feature>
<dbReference type="RefSeq" id="WP_338891918.1">
    <property type="nucleotide sequence ID" value="NZ_CP147846.1"/>
</dbReference>
<keyword evidence="1" id="KW-1133">Transmembrane helix</keyword>
<proteinExistence type="predicted"/>
<dbReference type="Proteomes" id="UP001432000">
    <property type="component" value="Chromosome"/>
</dbReference>
<organism evidence="2 3">
    <name type="scientific">Rhodococcus sovatensis</name>
    <dbReference type="NCBI Taxonomy" id="1805840"/>
    <lineage>
        <taxon>Bacteria</taxon>
        <taxon>Bacillati</taxon>
        <taxon>Actinomycetota</taxon>
        <taxon>Actinomycetes</taxon>
        <taxon>Mycobacteriales</taxon>
        <taxon>Nocardiaceae</taxon>
        <taxon>Rhodococcus</taxon>
    </lineage>
</organism>
<evidence type="ECO:0000313" key="2">
    <source>
        <dbReference type="EMBL" id="WXG70476.1"/>
    </source>
</evidence>
<evidence type="ECO:0000256" key="1">
    <source>
        <dbReference type="SAM" id="Phobius"/>
    </source>
</evidence>
<dbReference type="EMBL" id="CP147846">
    <property type="protein sequence ID" value="WXG70476.1"/>
    <property type="molecule type" value="Genomic_DNA"/>
</dbReference>
<gene>
    <name evidence="2" type="ORF">WDS16_08285</name>
</gene>
<protein>
    <submittedName>
        <fullName evidence="2">Uncharacterized protein</fullName>
    </submittedName>
</protein>
<keyword evidence="1" id="KW-0812">Transmembrane</keyword>